<organism evidence="9 10">
    <name type="scientific">Carnobacterium alterfunditum</name>
    <dbReference type="NCBI Taxonomy" id="28230"/>
    <lineage>
        <taxon>Bacteria</taxon>
        <taxon>Bacillati</taxon>
        <taxon>Bacillota</taxon>
        <taxon>Bacilli</taxon>
        <taxon>Lactobacillales</taxon>
        <taxon>Carnobacteriaceae</taxon>
        <taxon>Carnobacterium</taxon>
    </lineage>
</organism>
<comment type="function">
    <text evidence="7">Plays a role in the regulation of phosphate uptake.</text>
</comment>
<comment type="subunit">
    <text evidence="3 7">Homodimer.</text>
</comment>
<evidence type="ECO:0000259" key="8">
    <source>
        <dbReference type="Pfam" id="PF01895"/>
    </source>
</evidence>
<dbReference type="OrthoDB" id="9814256at2"/>
<evidence type="ECO:0000256" key="4">
    <source>
        <dbReference type="ARBA" id="ARBA00022448"/>
    </source>
</evidence>
<dbReference type="Gene3D" id="1.20.58.220">
    <property type="entry name" value="Phosphate transport system protein phou homolog 2, domain 2"/>
    <property type="match status" value="1"/>
</dbReference>
<evidence type="ECO:0000256" key="2">
    <source>
        <dbReference type="ARBA" id="ARBA00008107"/>
    </source>
</evidence>
<dbReference type="InterPro" id="IPR038078">
    <property type="entry name" value="PhoU-like_sf"/>
</dbReference>
<evidence type="ECO:0000256" key="7">
    <source>
        <dbReference type="PIRNR" id="PIRNR003107"/>
    </source>
</evidence>
<accession>A0A1N6FPI9</accession>
<keyword evidence="10" id="KW-1185">Reference proteome</keyword>
<sequence length="226" mass="25686">MRRVFEEELNSLHVHFFEMGKMVNEAIYKSVKAFVNHDKELAQQVIDGDLEINKHEVELEKQCFEMIALQQPVTTDLRKIVTVMKASADLERMGDHAVSIAKSTIRVKGTKRIYEVEAEIAEMSEKVKVMVQGVLDAYINFDTKKAKAVALSDRAVDKDAKRINHDCIEHMKADPEIVLGGSDYMLVTGYLERIGDYVTNISEWIVYLNSGKVVELNTHNKSTPIK</sequence>
<dbReference type="FunFam" id="1.20.58.220:FF:000004">
    <property type="entry name" value="Phosphate-specific transport system accessory protein PhoU"/>
    <property type="match status" value="1"/>
</dbReference>
<dbReference type="STRING" id="28230.SAMN05878443_0745"/>
<evidence type="ECO:0000256" key="6">
    <source>
        <dbReference type="ARBA" id="ARBA00022592"/>
    </source>
</evidence>
<dbReference type="InterPro" id="IPR028366">
    <property type="entry name" value="PhoU"/>
</dbReference>
<evidence type="ECO:0000313" key="9">
    <source>
        <dbReference type="EMBL" id="SIN97174.1"/>
    </source>
</evidence>
<dbReference type="PIRSF" id="PIRSF003107">
    <property type="entry name" value="PhoU"/>
    <property type="match status" value="1"/>
</dbReference>
<dbReference type="SUPFAM" id="SSF109755">
    <property type="entry name" value="PhoU-like"/>
    <property type="match status" value="1"/>
</dbReference>
<dbReference type="GO" id="GO:0045936">
    <property type="term" value="P:negative regulation of phosphate metabolic process"/>
    <property type="evidence" value="ECO:0007669"/>
    <property type="project" value="InterPro"/>
</dbReference>
<dbReference type="RefSeq" id="WP_034547471.1">
    <property type="nucleotide sequence ID" value="NZ_FSRN01000001.1"/>
</dbReference>
<comment type="subcellular location">
    <subcellularLocation>
        <location evidence="1 7">Cytoplasm</location>
    </subcellularLocation>
</comment>
<protein>
    <recommendedName>
        <fullName evidence="7">Phosphate-specific transport system accessory protein PhoU</fullName>
    </recommendedName>
</protein>
<feature type="domain" description="PhoU" evidence="8">
    <location>
        <begin position="120"/>
        <end position="205"/>
    </location>
</feature>
<evidence type="ECO:0000256" key="3">
    <source>
        <dbReference type="ARBA" id="ARBA00011738"/>
    </source>
</evidence>
<dbReference type="GO" id="GO:0030643">
    <property type="term" value="P:intracellular phosphate ion homeostasis"/>
    <property type="evidence" value="ECO:0007669"/>
    <property type="project" value="InterPro"/>
</dbReference>
<dbReference type="EMBL" id="FSRN01000001">
    <property type="protein sequence ID" value="SIN97174.1"/>
    <property type="molecule type" value="Genomic_DNA"/>
</dbReference>
<evidence type="ECO:0000313" key="10">
    <source>
        <dbReference type="Proteomes" id="UP000184758"/>
    </source>
</evidence>
<comment type="similarity">
    <text evidence="2 7">Belongs to the PhoU family.</text>
</comment>
<dbReference type="NCBIfam" id="TIGR02135">
    <property type="entry name" value="phoU_full"/>
    <property type="match status" value="1"/>
</dbReference>
<dbReference type="PANTHER" id="PTHR42930:SF3">
    <property type="entry name" value="PHOSPHATE-SPECIFIC TRANSPORT SYSTEM ACCESSORY PROTEIN PHOU"/>
    <property type="match status" value="1"/>
</dbReference>
<dbReference type="Pfam" id="PF01895">
    <property type="entry name" value="PhoU"/>
    <property type="match status" value="2"/>
</dbReference>
<reference evidence="10" key="1">
    <citation type="submission" date="2016-11" db="EMBL/GenBank/DDBJ databases">
        <authorList>
            <person name="Varghese N."/>
            <person name="Submissions S."/>
        </authorList>
    </citation>
    <scope>NUCLEOTIDE SEQUENCE [LARGE SCALE GENOMIC DNA]</scope>
    <source>
        <strain evidence="10">313</strain>
    </source>
</reference>
<proteinExistence type="inferred from homology"/>
<dbReference type="Proteomes" id="UP000184758">
    <property type="component" value="Unassembled WGS sequence"/>
</dbReference>
<evidence type="ECO:0000256" key="5">
    <source>
        <dbReference type="ARBA" id="ARBA00022490"/>
    </source>
</evidence>
<dbReference type="GO" id="GO:0006817">
    <property type="term" value="P:phosphate ion transport"/>
    <property type="evidence" value="ECO:0007669"/>
    <property type="project" value="UniProtKB-KW"/>
</dbReference>
<evidence type="ECO:0000256" key="1">
    <source>
        <dbReference type="ARBA" id="ARBA00004496"/>
    </source>
</evidence>
<dbReference type="InterPro" id="IPR026022">
    <property type="entry name" value="PhoU_dom"/>
</dbReference>
<keyword evidence="5 7" id="KW-0963">Cytoplasm</keyword>
<name>A0A1N6FPI9_9LACT</name>
<feature type="domain" description="PhoU" evidence="8">
    <location>
        <begin position="18"/>
        <end position="103"/>
    </location>
</feature>
<keyword evidence="4 7" id="KW-0813">Transport</keyword>
<dbReference type="eggNOG" id="COG0704">
    <property type="taxonomic scope" value="Bacteria"/>
</dbReference>
<dbReference type="AlphaFoldDB" id="A0A1N6FPI9"/>
<gene>
    <name evidence="9" type="ORF">SAMN05878443_0745</name>
</gene>
<keyword evidence="6 7" id="KW-0592">Phosphate transport</keyword>
<dbReference type="GO" id="GO:0005737">
    <property type="term" value="C:cytoplasm"/>
    <property type="evidence" value="ECO:0007669"/>
    <property type="project" value="UniProtKB-SubCell"/>
</dbReference>
<dbReference type="PANTHER" id="PTHR42930">
    <property type="entry name" value="PHOSPHATE-SPECIFIC TRANSPORT SYSTEM ACCESSORY PROTEIN PHOU"/>
    <property type="match status" value="1"/>
</dbReference>